<gene>
    <name evidence="1" type="ORF">JCM21738_1727</name>
</gene>
<reference evidence="1 2" key="1">
    <citation type="submission" date="2013-12" db="EMBL/GenBank/DDBJ databases">
        <title>NBRP : Genome information of microbial organism related human and environment.</title>
        <authorList>
            <person name="Hattori M."/>
            <person name="Oshima K."/>
            <person name="Inaba H."/>
            <person name="Suda W."/>
            <person name="Sakamoto M."/>
            <person name="Iino T."/>
            <person name="Kitahara M."/>
            <person name="Oshida Y."/>
            <person name="Iida T."/>
            <person name="Kudo T."/>
            <person name="Itoh T."/>
            <person name="Ahmed I."/>
            <person name="Ohkuma M."/>
        </authorList>
    </citation>
    <scope>NUCLEOTIDE SEQUENCE [LARGE SCALE GENOMIC DNA]</scope>
    <source>
        <strain evidence="1 2">JCM 21738</strain>
    </source>
</reference>
<dbReference type="EMBL" id="BAUW01000014">
    <property type="protein sequence ID" value="GAE44967.1"/>
    <property type="molecule type" value="Genomic_DNA"/>
</dbReference>
<comment type="caution">
    <text evidence="1">The sequence shown here is derived from an EMBL/GenBank/DDBJ whole genome shotgun (WGS) entry which is preliminary data.</text>
</comment>
<evidence type="ECO:0000313" key="2">
    <source>
        <dbReference type="Proteomes" id="UP000018949"/>
    </source>
</evidence>
<dbReference type="RefSeq" id="WP_156315505.1">
    <property type="nucleotide sequence ID" value="NZ_BAUW01000014.1"/>
</dbReference>
<keyword evidence="2" id="KW-1185">Reference proteome</keyword>
<dbReference type="Proteomes" id="UP000018949">
    <property type="component" value="Unassembled WGS sequence"/>
</dbReference>
<protein>
    <submittedName>
        <fullName evidence="1">Uncharacterized protein</fullName>
    </submittedName>
</protein>
<name>W4RLH6_9BACI</name>
<organism evidence="1 2">
    <name type="scientific">Mesobacillus boroniphilus JCM 21738</name>
    <dbReference type="NCBI Taxonomy" id="1294265"/>
    <lineage>
        <taxon>Bacteria</taxon>
        <taxon>Bacillati</taxon>
        <taxon>Bacillota</taxon>
        <taxon>Bacilli</taxon>
        <taxon>Bacillales</taxon>
        <taxon>Bacillaceae</taxon>
        <taxon>Mesobacillus</taxon>
    </lineage>
</organism>
<evidence type="ECO:0000313" key="1">
    <source>
        <dbReference type="EMBL" id="GAE44967.1"/>
    </source>
</evidence>
<proteinExistence type="predicted"/>
<dbReference type="AlphaFoldDB" id="W4RLH6"/>
<accession>W4RLH6</accession>
<sequence>MNFQFPVSPETKQVIEVSIGYMNSYKQVYLNEGHVLKSIPEKAKYVHGEKQPR</sequence>